<evidence type="ECO:0000313" key="1">
    <source>
        <dbReference type="EMBL" id="AEI92500.1"/>
    </source>
</evidence>
<name>F7ZII1_ROSLO</name>
<dbReference type="OrthoDB" id="9895697at2"/>
<dbReference type="HOGENOM" id="CLU_2571710_0_0_5"/>
<reference evidence="1 2" key="1">
    <citation type="journal article" date="2011" name="BMC Genomics">
        <title>Comparative genome analysis and genome-guided physiological analysis of Roseobacter litoralis.</title>
        <authorList>
            <person name="Kalhoefer D."/>
            <person name="Thole S."/>
            <person name="Voget S."/>
            <person name="Lehmann R."/>
            <person name="Liesegang H."/>
            <person name="Wollher A."/>
            <person name="Daniel R."/>
            <person name="Simon M."/>
            <person name="Brinkhoff T."/>
        </authorList>
    </citation>
    <scope>NUCLEOTIDE SEQUENCE [LARGE SCALE GENOMIC DNA]</scope>
    <source>
        <strain evidence="2">ATCC 49566 / DSM 6996 / JCM 21268 / NBRC 15278 / OCh 149</strain>
    </source>
</reference>
<sequence length="81" mass="8641">MKTEKKIAQIVFCAADTVTGANIPDAPRESSIRLRQAAKLVESTAYDSAGDHPTSVVSQLIMAAANLERLAQALERNGECP</sequence>
<gene>
    <name evidence="1" type="ordered locus">RLO149_c004720</name>
</gene>
<proteinExistence type="predicted"/>
<dbReference type="eggNOG" id="ENOG5031AB6">
    <property type="taxonomic scope" value="Bacteria"/>
</dbReference>
<dbReference type="RefSeq" id="WP_013960441.1">
    <property type="nucleotide sequence ID" value="NC_015730.1"/>
</dbReference>
<dbReference type="AlphaFoldDB" id="F7ZII1"/>
<keyword evidence="2" id="KW-1185">Reference proteome</keyword>
<dbReference type="Proteomes" id="UP000001353">
    <property type="component" value="Chromosome"/>
</dbReference>
<evidence type="ECO:0000313" key="2">
    <source>
        <dbReference type="Proteomes" id="UP000001353"/>
    </source>
</evidence>
<organism evidence="1 2">
    <name type="scientific">Roseobacter litoralis (strain ATCC 49566 / DSM 6996 / JCM 21268 / NBRC 15278 / OCh 149)</name>
    <dbReference type="NCBI Taxonomy" id="391595"/>
    <lineage>
        <taxon>Bacteria</taxon>
        <taxon>Pseudomonadati</taxon>
        <taxon>Pseudomonadota</taxon>
        <taxon>Alphaproteobacteria</taxon>
        <taxon>Rhodobacterales</taxon>
        <taxon>Roseobacteraceae</taxon>
        <taxon>Roseobacter</taxon>
    </lineage>
</organism>
<accession>F7ZII1</accession>
<dbReference type="KEGG" id="rli:RLO149_c004720"/>
<dbReference type="EMBL" id="CP002623">
    <property type="protein sequence ID" value="AEI92500.1"/>
    <property type="molecule type" value="Genomic_DNA"/>
</dbReference>
<protein>
    <submittedName>
        <fullName evidence="1">Uncharacterized protein</fullName>
    </submittedName>
</protein>